<sequence>MSVCRPSRPAARAGVLLLVVSAVTVLANPGFLGLVTVQAQEGTNGTTANTTGNGSQLQTADSEGADGGSGIVGTVLGLLGGLVGALGGLVGAIAGFLDSPIGHALVGIPLGLYLGLKAIALYLEYYE</sequence>
<organism evidence="2 3">
    <name type="scientific">Halorientalis persicus</name>
    <dbReference type="NCBI Taxonomy" id="1367881"/>
    <lineage>
        <taxon>Archaea</taxon>
        <taxon>Methanobacteriati</taxon>
        <taxon>Methanobacteriota</taxon>
        <taxon>Stenosarchaea group</taxon>
        <taxon>Halobacteria</taxon>
        <taxon>Halobacteriales</taxon>
        <taxon>Haloarculaceae</taxon>
        <taxon>Halorientalis</taxon>
    </lineage>
</organism>
<feature type="transmembrane region" description="Helical" evidence="1">
    <location>
        <begin position="71"/>
        <end position="97"/>
    </location>
</feature>
<dbReference type="OrthoDB" id="242820at2157"/>
<keyword evidence="1" id="KW-1133">Transmembrane helix</keyword>
<evidence type="ECO:0000313" key="2">
    <source>
        <dbReference type="EMBL" id="SEO86348.1"/>
    </source>
</evidence>
<evidence type="ECO:0000256" key="1">
    <source>
        <dbReference type="SAM" id="Phobius"/>
    </source>
</evidence>
<keyword evidence="3" id="KW-1185">Reference proteome</keyword>
<proteinExistence type="predicted"/>
<accession>A0A1H8T760</accession>
<dbReference type="EMBL" id="FOCX01000021">
    <property type="protein sequence ID" value="SEO86348.1"/>
    <property type="molecule type" value="Genomic_DNA"/>
</dbReference>
<evidence type="ECO:0000313" key="3">
    <source>
        <dbReference type="Proteomes" id="UP000198775"/>
    </source>
</evidence>
<feature type="transmembrane region" description="Helical" evidence="1">
    <location>
        <begin position="104"/>
        <end position="123"/>
    </location>
</feature>
<keyword evidence="1" id="KW-0812">Transmembrane</keyword>
<dbReference type="RefSeq" id="WP_092662738.1">
    <property type="nucleotide sequence ID" value="NZ_FOCX01000021.1"/>
</dbReference>
<name>A0A1H8T760_9EURY</name>
<dbReference type="Proteomes" id="UP000198775">
    <property type="component" value="Unassembled WGS sequence"/>
</dbReference>
<keyword evidence="1" id="KW-0472">Membrane</keyword>
<protein>
    <submittedName>
        <fullName evidence="2">Uncharacterized protein</fullName>
    </submittedName>
</protein>
<gene>
    <name evidence="2" type="ORF">SAMN05216388_102142</name>
</gene>
<reference evidence="3" key="1">
    <citation type="submission" date="2016-10" db="EMBL/GenBank/DDBJ databases">
        <authorList>
            <person name="Varghese N."/>
            <person name="Submissions S."/>
        </authorList>
    </citation>
    <scope>NUCLEOTIDE SEQUENCE [LARGE SCALE GENOMIC DNA]</scope>
    <source>
        <strain evidence="3">IBRC-M 10043</strain>
    </source>
</reference>
<dbReference type="AlphaFoldDB" id="A0A1H8T760"/>